<proteinExistence type="predicted"/>
<dbReference type="GO" id="GO:0003677">
    <property type="term" value="F:DNA binding"/>
    <property type="evidence" value="ECO:0007669"/>
    <property type="project" value="UniProtKB-KW"/>
</dbReference>
<evidence type="ECO:0000256" key="1">
    <source>
        <dbReference type="ARBA" id="ARBA00023015"/>
    </source>
</evidence>
<dbReference type="Pfam" id="PF01380">
    <property type="entry name" value="SIS"/>
    <property type="match status" value="1"/>
</dbReference>
<dbReference type="RefSeq" id="WP_025435552.1">
    <property type="nucleotide sequence ID" value="NZ_CP007452.1"/>
</dbReference>
<dbReference type="InterPro" id="IPR001347">
    <property type="entry name" value="SIS_dom"/>
</dbReference>
<dbReference type="Proteomes" id="UP000019591">
    <property type="component" value="Chromosome"/>
</dbReference>
<dbReference type="PROSITE" id="PS51071">
    <property type="entry name" value="HTH_RPIR"/>
    <property type="match status" value="1"/>
</dbReference>
<dbReference type="SUPFAM" id="SSF53697">
    <property type="entry name" value="SIS domain"/>
    <property type="match status" value="1"/>
</dbReference>
<dbReference type="PATRIC" id="fig|1286171.3.peg.1214"/>
<keyword evidence="7" id="KW-1185">Reference proteome</keyword>
<protein>
    <submittedName>
        <fullName evidence="6">Transcriptional regulator, RpiR family</fullName>
    </submittedName>
</protein>
<dbReference type="PROSITE" id="PS51464">
    <property type="entry name" value="SIS"/>
    <property type="match status" value="1"/>
</dbReference>
<reference evidence="6 7" key="1">
    <citation type="journal article" date="2014" name="Genome Announc.">
        <title>Complete Genome Sequence of Amino Acid-Utilizing Eubacterium acidaminophilum al-2 (DSM 3953).</title>
        <authorList>
            <person name="Poehlein A."/>
            <person name="Andreesen J.R."/>
            <person name="Daniel R."/>
        </authorList>
    </citation>
    <scope>NUCLEOTIDE SEQUENCE [LARGE SCALE GENOMIC DNA]</scope>
    <source>
        <strain evidence="6 7">DSM 3953</strain>
    </source>
</reference>
<dbReference type="Pfam" id="PF01418">
    <property type="entry name" value="HTH_6"/>
    <property type="match status" value="1"/>
</dbReference>
<dbReference type="InterPro" id="IPR009057">
    <property type="entry name" value="Homeodomain-like_sf"/>
</dbReference>
<dbReference type="GO" id="GO:1901135">
    <property type="term" value="P:carbohydrate derivative metabolic process"/>
    <property type="evidence" value="ECO:0007669"/>
    <property type="project" value="InterPro"/>
</dbReference>
<dbReference type="eggNOG" id="COG1737">
    <property type="taxonomic scope" value="Bacteria"/>
</dbReference>
<dbReference type="Gene3D" id="3.40.50.10490">
    <property type="entry name" value="Glucose-6-phosphate isomerase like protein, domain 1"/>
    <property type="match status" value="1"/>
</dbReference>
<keyword evidence="1" id="KW-0805">Transcription regulation</keyword>
<dbReference type="InterPro" id="IPR000281">
    <property type="entry name" value="HTH_RpiR"/>
</dbReference>
<dbReference type="InterPro" id="IPR035472">
    <property type="entry name" value="RpiR-like_SIS"/>
</dbReference>
<dbReference type="GO" id="GO:0097367">
    <property type="term" value="F:carbohydrate derivative binding"/>
    <property type="evidence" value="ECO:0007669"/>
    <property type="project" value="InterPro"/>
</dbReference>
<evidence type="ECO:0000313" key="7">
    <source>
        <dbReference type="Proteomes" id="UP000019591"/>
    </source>
</evidence>
<dbReference type="SUPFAM" id="SSF46689">
    <property type="entry name" value="Homeodomain-like"/>
    <property type="match status" value="1"/>
</dbReference>
<name>W8T6Q3_PEPAC</name>
<evidence type="ECO:0000256" key="2">
    <source>
        <dbReference type="ARBA" id="ARBA00023125"/>
    </source>
</evidence>
<evidence type="ECO:0000256" key="3">
    <source>
        <dbReference type="ARBA" id="ARBA00023163"/>
    </source>
</evidence>
<sequence length="288" mass="32335">MNEENKDLIRTIKQNFTKLSKGQKLIAQFIMDNYDKAAFMTASKLGDKVGVSESTVVRFAGALGFDGYPKLQKSLQELIKTKLTTVQRVEMSQDYSSDFEVLNKILKSDIDNIRNTLEDINPKAFEDVIDKIASAKKIYIVGLRTSSAIADYLGFYLNLILDNVVLVNYGISDVFEQIIKVSEEDLVIGISFPRYSKKTYEILEFAKKQGATIVALTDSHISPIATLSDNTLLAKSNMASFVDSLVAPLSLINALIVALGMREKDKIKGYFDKLEHVWKDFNIYEEQA</sequence>
<evidence type="ECO:0000259" key="4">
    <source>
        <dbReference type="PROSITE" id="PS51071"/>
    </source>
</evidence>
<dbReference type="InterPro" id="IPR036388">
    <property type="entry name" value="WH-like_DNA-bd_sf"/>
</dbReference>
<dbReference type="EMBL" id="CP007452">
    <property type="protein sequence ID" value="AHM56560.1"/>
    <property type="molecule type" value="Genomic_DNA"/>
</dbReference>
<evidence type="ECO:0000259" key="5">
    <source>
        <dbReference type="PROSITE" id="PS51464"/>
    </source>
</evidence>
<feature type="domain" description="SIS" evidence="5">
    <location>
        <begin position="128"/>
        <end position="266"/>
    </location>
</feature>
<dbReference type="OrthoDB" id="2930at2"/>
<dbReference type="GO" id="GO:0003700">
    <property type="term" value="F:DNA-binding transcription factor activity"/>
    <property type="evidence" value="ECO:0007669"/>
    <property type="project" value="InterPro"/>
</dbReference>
<dbReference type="HOGENOM" id="CLU_055769_1_1_9"/>
<accession>W8T6Q3</accession>
<dbReference type="Gene3D" id="1.10.10.10">
    <property type="entry name" value="Winged helix-like DNA-binding domain superfamily/Winged helix DNA-binding domain"/>
    <property type="match status" value="1"/>
</dbReference>
<dbReference type="AlphaFoldDB" id="W8T6Q3"/>
<keyword evidence="2" id="KW-0238">DNA-binding</keyword>
<dbReference type="PANTHER" id="PTHR30514">
    <property type="entry name" value="GLUCOKINASE"/>
    <property type="match status" value="1"/>
</dbReference>
<feature type="domain" description="HTH rpiR-type" evidence="4">
    <location>
        <begin position="6"/>
        <end position="82"/>
    </location>
</feature>
<organism evidence="6 7">
    <name type="scientific">Peptoclostridium acidaminophilum DSM 3953</name>
    <dbReference type="NCBI Taxonomy" id="1286171"/>
    <lineage>
        <taxon>Bacteria</taxon>
        <taxon>Bacillati</taxon>
        <taxon>Bacillota</taxon>
        <taxon>Clostridia</taxon>
        <taxon>Peptostreptococcales</taxon>
        <taxon>Peptoclostridiaceae</taxon>
        <taxon>Peptoclostridium</taxon>
    </lineage>
</organism>
<keyword evidence="3" id="KW-0804">Transcription</keyword>
<dbReference type="InterPro" id="IPR046348">
    <property type="entry name" value="SIS_dom_sf"/>
</dbReference>
<dbReference type="CDD" id="cd05013">
    <property type="entry name" value="SIS_RpiR"/>
    <property type="match status" value="1"/>
</dbReference>
<gene>
    <name evidence="6" type="ORF">EAL2_c12650</name>
</gene>
<dbReference type="KEGG" id="eac:EAL2_c12650"/>
<dbReference type="InterPro" id="IPR047640">
    <property type="entry name" value="RpiR-like"/>
</dbReference>
<evidence type="ECO:0000313" key="6">
    <source>
        <dbReference type="EMBL" id="AHM56560.1"/>
    </source>
</evidence>
<dbReference type="STRING" id="1286171.EAL2_c12650"/>
<dbReference type="PANTHER" id="PTHR30514:SF18">
    <property type="entry name" value="RPIR-FAMILY TRANSCRIPTIONAL REGULATOR"/>
    <property type="match status" value="1"/>
</dbReference>